<dbReference type="Proteomes" id="UP000823891">
    <property type="component" value="Unassembled WGS sequence"/>
</dbReference>
<protein>
    <submittedName>
        <fullName evidence="1">Uncharacterized protein</fullName>
    </submittedName>
</protein>
<proteinExistence type="predicted"/>
<evidence type="ECO:0000313" key="2">
    <source>
        <dbReference type="Proteomes" id="UP000823891"/>
    </source>
</evidence>
<reference evidence="1" key="2">
    <citation type="submission" date="2021-04" db="EMBL/GenBank/DDBJ databases">
        <authorList>
            <person name="Gilroy R."/>
        </authorList>
    </citation>
    <scope>NUCLEOTIDE SEQUENCE</scope>
    <source>
        <strain evidence="1">USAMLcec2-132</strain>
    </source>
</reference>
<name>A0A9D2ND02_9FIRM</name>
<dbReference type="EMBL" id="DWWS01000021">
    <property type="protein sequence ID" value="HJC23186.1"/>
    <property type="molecule type" value="Genomic_DNA"/>
</dbReference>
<gene>
    <name evidence="1" type="ORF">H9761_05715</name>
</gene>
<accession>A0A9D2ND02</accession>
<dbReference type="AlphaFoldDB" id="A0A9D2ND02"/>
<comment type="caution">
    <text evidence="1">The sequence shown here is derived from an EMBL/GenBank/DDBJ whole genome shotgun (WGS) entry which is preliminary data.</text>
</comment>
<reference evidence="1" key="1">
    <citation type="journal article" date="2021" name="PeerJ">
        <title>Extensive microbial diversity within the chicken gut microbiome revealed by metagenomics and culture.</title>
        <authorList>
            <person name="Gilroy R."/>
            <person name="Ravi A."/>
            <person name="Getino M."/>
            <person name="Pursley I."/>
            <person name="Horton D.L."/>
            <person name="Alikhan N.F."/>
            <person name="Baker D."/>
            <person name="Gharbi K."/>
            <person name="Hall N."/>
            <person name="Watson M."/>
            <person name="Adriaenssens E.M."/>
            <person name="Foster-Nyarko E."/>
            <person name="Jarju S."/>
            <person name="Secka A."/>
            <person name="Antonio M."/>
            <person name="Oren A."/>
            <person name="Chaudhuri R.R."/>
            <person name="La Ragione R."/>
            <person name="Hildebrand F."/>
            <person name="Pallen M.J."/>
        </authorList>
    </citation>
    <scope>NUCLEOTIDE SEQUENCE</scope>
    <source>
        <strain evidence="1">USAMLcec2-132</strain>
    </source>
</reference>
<organism evidence="1 2">
    <name type="scientific">Candidatus Eisenbergiella merdavium</name>
    <dbReference type="NCBI Taxonomy" id="2838551"/>
    <lineage>
        <taxon>Bacteria</taxon>
        <taxon>Bacillati</taxon>
        <taxon>Bacillota</taxon>
        <taxon>Clostridia</taxon>
        <taxon>Lachnospirales</taxon>
        <taxon>Lachnospiraceae</taxon>
        <taxon>Eisenbergiella</taxon>
    </lineage>
</organism>
<sequence length="125" mass="13589">MRKLSCIEMANVYGTGVSLPMDPKYRNKDNCKNEAARLIDQHLVSGMTQQQIQEEIFGHAVAYYDGPGLVNFIGMQGGVIGGIAAAAAVSYLVSHANPIDIEDGGDTAVRQLIFSTIWNVWPSIF</sequence>
<evidence type="ECO:0000313" key="1">
    <source>
        <dbReference type="EMBL" id="HJC23186.1"/>
    </source>
</evidence>